<dbReference type="InterPro" id="IPR023346">
    <property type="entry name" value="Lysozyme-like_dom_sf"/>
</dbReference>
<evidence type="ECO:0000256" key="4">
    <source>
        <dbReference type="ARBA" id="ARBA00022679"/>
    </source>
</evidence>
<keyword evidence="3" id="KW-0328">Glycosyltransferase</keyword>
<feature type="transmembrane region" description="Helical" evidence="10">
    <location>
        <begin position="134"/>
        <end position="156"/>
    </location>
</feature>
<comment type="catalytic activity">
    <reaction evidence="7">
        <text>Preferential cleavage: (Ac)2-L-Lys-D-Ala-|-D-Ala. Also transpeptidation of peptidyl-alanyl moieties that are N-acyl substituents of D-alanine.</text>
        <dbReference type="EC" id="3.4.16.4"/>
    </reaction>
</comment>
<keyword evidence="1" id="KW-0121">Carboxypeptidase</keyword>
<reference evidence="13 14" key="1">
    <citation type="submission" date="2023-01" db="EMBL/GenBank/DDBJ databases">
        <title>Draft genome sequence of Nocardiopsis sp. RSe5-2 isolated from halophytes.</title>
        <authorList>
            <person name="Duangmal K."/>
            <person name="Chantavorakit T."/>
        </authorList>
    </citation>
    <scope>NUCLEOTIDE SEQUENCE [LARGE SCALE GENOMIC DNA]</scope>
    <source>
        <strain evidence="13 14">RSe5-2</strain>
    </source>
</reference>
<keyword evidence="10" id="KW-1133">Transmembrane helix</keyword>
<dbReference type="Proteomes" id="UP001527866">
    <property type="component" value="Unassembled WGS sequence"/>
</dbReference>
<evidence type="ECO:0000256" key="3">
    <source>
        <dbReference type="ARBA" id="ARBA00022676"/>
    </source>
</evidence>
<evidence type="ECO:0000256" key="10">
    <source>
        <dbReference type="SAM" id="Phobius"/>
    </source>
</evidence>
<keyword evidence="10" id="KW-0472">Membrane</keyword>
<comment type="caution">
    <text evidence="13">The sequence shown here is derived from an EMBL/GenBank/DDBJ whole genome shotgun (WGS) entry which is preliminary data.</text>
</comment>
<feature type="compositionally biased region" description="Low complexity" evidence="9">
    <location>
        <begin position="775"/>
        <end position="804"/>
    </location>
</feature>
<evidence type="ECO:0000256" key="6">
    <source>
        <dbReference type="ARBA" id="ARBA00023268"/>
    </source>
</evidence>
<dbReference type="Pfam" id="PF00905">
    <property type="entry name" value="Transpeptidase"/>
    <property type="match status" value="1"/>
</dbReference>
<feature type="domain" description="Glycosyl transferase family 51" evidence="12">
    <location>
        <begin position="190"/>
        <end position="345"/>
    </location>
</feature>
<keyword evidence="4" id="KW-0808">Transferase</keyword>
<feature type="region of interest" description="Disordered" evidence="9">
    <location>
        <begin position="1"/>
        <end position="121"/>
    </location>
</feature>
<keyword evidence="6" id="KW-0511">Multifunctional enzyme</keyword>
<accession>A0ABT4U4D6</accession>
<feature type="compositionally biased region" description="Basic and acidic residues" evidence="9">
    <location>
        <begin position="57"/>
        <end position="72"/>
    </location>
</feature>
<keyword evidence="5" id="KW-0378">Hydrolase</keyword>
<feature type="compositionally biased region" description="Basic and acidic residues" evidence="9">
    <location>
        <begin position="38"/>
        <end position="50"/>
    </location>
</feature>
<name>A0ABT4U4D6_9ACTN</name>
<evidence type="ECO:0000256" key="2">
    <source>
        <dbReference type="ARBA" id="ARBA00022670"/>
    </source>
</evidence>
<feature type="region of interest" description="Disordered" evidence="9">
    <location>
        <begin position="754"/>
        <end position="864"/>
    </location>
</feature>
<dbReference type="EMBL" id="JAQFWQ010000025">
    <property type="protein sequence ID" value="MDA2811182.1"/>
    <property type="molecule type" value="Genomic_DNA"/>
</dbReference>
<feature type="compositionally biased region" description="Basic and acidic residues" evidence="9">
    <location>
        <begin position="112"/>
        <end position="121"/>
    </location>
</feature>
<evidence type="ECO:0000259" key="12">
    <source>
        <dbReference type="Pfam" id="PF00912"/>
    </source>
</evidence>
<protein>
    <submittedName>
        <fullName evidence="13">Transglycosylase domain-containing protein</fullName>
    </submittedName>
</protein>
<gene>
    <name evidence="13" type="ORF">O4J56_11100</name>
</gene>
<evidence type="ECO:0000313" key="14">
    <source>
        <dbReference type="Proteomes" id="UP001527866"/>
    </source>
</evidence>
<dbReference type="RefSeq" id="WP_270685641.1">
    <property type="nucleotide sequence ID" value="NZ_JAQFWQ010000025.1"/>
</dbReference>
<evidence type="ECO:0000256" key="8">
    <source>
        <dbReference type="ARBA" id="ARBA00049902"/>
    </source>
</evidence>
<dbReference type="Pfam" id="PF00912">
    <property type="entry name" value="Transgly"/>
    <property type="match status" value="1"/>
</dbReference>
<dbReference type="InterPro" id="IPR036950">
    <property type="entry name" value="PBP_transglycosylase"/>
</dbReference>
<dbReference type="InterPro" id="IPR001460">
    <property type="entry name" value="PCN-bd_Tpept"/>
</dbReference>
<sequence>MSTERRRNAGGGRRRASGPSGDAPRGSGGRRRAAGPAADERAVGRRRDDGGDSGFWDDERPRRRSEGARSEGPRSGGRRRPQQDDRGRSHGARSGGARRSGGGGGGGRRRPPSRDEHDDRGPIRRFWSKAWKPLLITTGVLFIGGVAAFFIALALAPDPGEMKAQAEATQKATVISYAGKDGEAGDEIVTTGDINRQPVSYDEIPDTVINGVLGTEQRTFPSDGGISITGTMRAVLSGGGAGGGSTITQQMARNYYDTLTRDQTIARKAKEILISIKLGQKLEKEQIIEQYLNTIYFGRGAYGVQAASQAYFGKDVQDLDQAEGAFIGAIIQQPGNFENFEADPKIEEILKERWENDSVHGMVLMNQDYPDYGITQAEADKLEFPETIPYSPGEDLTEGHKGYVRDAVMKELEDRYNLNAQQIATGGLRVTTSLDAKMMNKADKVFGEVLPEGMPEDTNYALTSIDPATGEIKAFRGGTDFTQDANNSLSERAQAGSAFKPYVLATGLTQGISLESEFDGSSPQKFEGIEGEIQNDSNRDWGVVDLTESTKHSVNTSFVQLAIDVTPPAVVETAKAAGIAEQQFETADMGPNIALGTYQVTAKDQATGYATFANGGVHIPAHMVTKVEKPNPEGEYEEIQPNDADQLEKGERAFSADVAADATYAMQQVVSPDGGGKNAMLDDGRPVAGKTGTSNQAKSAWFAGYTPQLATAVGLFRDSGEQIEIPGEADVYGGTTSAKVWKEFMETAMEGKPVKQFPEPAHVGTKQDSLPATPTPTQQPTQQPTEQPTEQPTGRPTEQPTGQPSGPPTPPGDGECPDWWPNCNGGGPGGDEPTETPDPDNPGGDDGNNGGGNDDGGIFGRRDD</sequence>
<evidence type="ECO:0000256" key="7">
    <source>
        <dbReference type="ARBA" id="ARBA00034000"/>
    </source>
</evidence>
<dbReference type="SUPFAM" id="SSF56601">
    <property type="entry name" value="beta-lactamase/transpeptidase-like"/>
    <property type="match status" value="1"/>
</dbReference>
<proteinExistence type="predicted"/>
<dbReference type="SUPFAM" id="SSF53955">
    <property type="entry name" value="Lysozyme-like"/>
    <property type="match status" value="1"/>
</dbReference>
<evidence type="ECO:0000256" key="1">
    <source>
        <dbReference type="ARBA" id="ARBA00022645"/>
    </source>
</evidence>
<evidence type="ECO:0000313" key="13">
    <source>
        <dbReference type="EMBL" id="MDA2811182.1"/>
    </source>
</evidence>
<feature type="compositionally biased region" description="Gly residues" evidence="9">
    <location>
        <begin position="844"/>
        <end position="864"/>
    </location>
</feature>
<dbReference type="Gene3D" id="1.10.3810.10">
    <property type="entry name" value="Biosynthetic peptidoglycan transglycosylase-like"/>
    <property type="match status" value="1"/>
</dbReference>
<organism evidence="13 14">
    <name type="scientific">Nocardiopsis endophytica</name>
    <dbReference type="NCBI Taxonomy" id="3018445"/>
    <lineage>
        <taxon>Bacteria</taxon>
        <taxon>Bacillati</taxon>
        <taxon>Actinomycetota</taxon>
        <taxon>Actinomycetes</taxon>
        <taxon>Streptosporangiales</taxon>
        <taxon>Nocardiopsidaceae</taxon>
        <taxon>Nocardiopsis</taxon>
    </lineage>
</organism>
<dbReference type="InterPro" id="IPR050396">
    <property type="entry name" value="Glycosyltr_51/Transpeptidase"/>
</dbReference>
<evidence type="ECO:0000256" key="5">
    <source>
        <dbReference type="ARBA" id="ARBA00022801"/>
    </source>
</evidence>
<dbReference type="InterPro" id="IPR012338">
    <property type="entry name" value="Beta-lactam/transpept-like"/>
</dbReference>
<dbReference type="InterPro" id="IPR001264">
    <property type="entry name" value="Glyco_trans_51"/>
</dbReference>
<keyword evidence="10" id="KW-0812">Transmembrane</keyword>
<keyword evidence="14" id="KW-1185">Reference proteome</keyword>
<feature type="domain" description="Penicillin-binding protein transpeptidase" evidence="11">
    <location>
        <begin position="465"/>
        <end position="713"/>
    </location>
</feature>
<dbReference type="PANTHER" id="PTHR32282">
    <property type="entry name" value="BINDING PROTEIN TRANSPEPTIDASE, PUTATIVE-RELATED"/>
    <property type="match status" value="1"/>
</dbReference>
<comment type="catalytic activity">
    <reaction evidence="8">
        <text>[GlcNAc-(1-&gt;4)-Mur2Ac(oyl-L-Ala-gamma-D-Glu-L-Lys-D-Ala-D-Ala)](n)-di-trans,octa-cis-undecaprenyl diphosphate + beta-D-GlcNAc-(1-&gt;4)-Mur2Ac(oyl-L-Ala-gamma-D-Glu-L-Lys-D-Ala-D-Ala)-di-trans,octa-cis-undecaprenyl diphosphate = [GlcNAc-(1-&gt;4)-Mur2Ac(oyl-L-Ala-gamma-D-Glu-L-Lys-D-Ala-D-Ala)](n+1)-di-trans,octa-cis-undecaprenyl diphosphate + di-trans,octa-cis-undecaprenyl diphosphate + H(+)</text>
        <dbReference type="Rhea" id="RHEA:23708"/>
        <dbReference type="Rhea" id="RHEA-COMP:9602"/>
        <dbReference type="Rhea" id="RHEA-COMP:9603"/>
        <dbReference type="ChEBI" id="CHEBI:15378"/>
        <dbReference type="ChEBI" id="CHEBI:58405"/>
        <dbReference type="ChEBI" id="CHEBI:60033"/>
        <dbReference type="ChEBI" id="CHEBI:78435"/>
        <dbReference type="EC" id="2.4.99.28"/>
    </reaction>
</comment>
<dbReference type="PANTHER" id="PTHR32282:SF34">
    <property type="entry name" value="PENICILLIN-BINDING PROTEIN 1A"/>
    <property type="match status" value="1"/>
</dbReference>
<evidence type="ECO:0000259" key="11">
    <source>
        <dbReference type="Pfam" id="PF00905"/>
    </source>
</evidence>
<dbReference type="Gene3D" id="3.40.710.10">
    <property type="entry name" value="DD-peptidase/beta-lactamase superfamily"/>
    <property type="match status" value="1"/>
</dbReference>
<evidence type="ECO:0000256" key="9">
    <source>
        <dbReference type="SAM" id="MobiDB-lite"/>
    </source>
</evidence>
<keyword evidence="2" id="KW-0645">Protease</keyword>